<comment type="subunit">
    <text evidence="4">Homodimer.</text>
</comment>
<dbReference type="Gene3D" id="3.40.50.300">
    <property type="entry name" value="P-loop containing nucleotide triphosphate hydrolases"/>
    <property type="match status" value="2"/>
</dbReference>
<comment type="similarity">
    <text evidence="3">In the C-terminal section; belongs to the formate--tetrahydrofolate ligase family.</text>
</comment>
<evidence type="ECO:0000256" key="8">
    <source>
        <dbReference type="ARBA" id="ARBA00022741"/>
    </source>
</evidence>
<comment type="similarity">
    <text evidence="2">In the N-terminal section; belongs to the tetrahydrofolate dehydrogenase/cyclohydrolase family.</text>
</comment>
<dbReference type="SUPFAM" id="SSF53223">
    <property type="entry name" value="Aminoacid dehydrogenase-like, N-terminal domain"/>
    <property type="match status" value="1"/>
</dbReference>
<organism evidence="11 12">
    <name type="scientific">Catharus ustulatus</name>
    <name type="common">Russet-backed thrush</name>
    <name type="synonym">Hylocichla ustulatus</name>
    <dbReference type="NCBI Taxonomy" id="91951"/>
    <lineage>
        <taxon>Eukaryota</taxon>
        <taxon>Metazoa</taxon>
        <taxon>Chordata</taxon>
        <taxon>Craniata</taxon>
        <taxon>Vertebrata</taxon>
        <taxon>Euteleostomi</taxon>
        <taxon>Archelosauria</taxon>
        <taxon>Archosauria</taxon>
        <taxon>Dinosauria</taxon>
        <taxon>Saurischia</taxon>
        <taxon>Theropoda</taxon>
        <taxon>Coelurosauria</taxon>
        <taxon>Aves</taxon>
        <taxon>Neognathae</taxon>
        <taxon>Neoaves</taxon>
        <taxon>Telluraves</taxon>
        <taxon>Australaves</taxon>
        <taxon>Passeriformes</taxon>
        <taxon>Turdidae</taxon>
        <taxon>Catharus</taxon>
    </lineage>
</organism>
<dbReference type="GO" id="GO:0005739">
    <property type="term" value="C:mitochondrion"/>
    <property type="evidence" value="ECO:0007669"/>
    <property type="project" value="TreeGrafter"/>
</dbReference>
<dbReference type="PANTHER" id="PTHR48099">
    <property type="entry name" value="C-1-TETRAHYDROFOLATE SYNTHASE, CYTOPLASMIC-RELATED"/>
    <property type="match status" value="1"/>
</dbReference>
<dbReference type="GO" id="GO:0004329">
    <property type="term" value="F:formate-tetrahydrofolate ligase activity"/>
    <property type="evidence" value="ECO:0007669"/>
    <property type="project" value="UniProtKB-EC"/>
</dbReference>
<evidence type="ECO:0000256" key="5">
    <source>
        <dbReference type="ARBA" id="ARBA00012295"/>
    </source>
</evidence>
<dbReference type="FunFam" id="3.10.410.10:FF:000001">
    <property type="entry name" value="Putative formate--tetrahydrofolate ligase"/>
    <property type="match status" value="1"/>
</dbReference>
<dbReference type="Gene3D" id="3.10.410.10">
    <property type="entry name" value="Formyltetrahydrofolate synthetase, domain 3"/>
    <property type="match status" value="1"/>
</dbReference>
<gene>
    <name evidence="11" type="primary">MTHFD1L</name>
</gene>
<dbReference type="GO" id="GO:0046394">
    <property type="term" value="P:carboxylic acid biosynthetic process"/>
    <property type="evidence" value="ECO:0007669"/>
    <property type="project" value="UniProtKB-ARBA"/>
</dbReference>
<name>A0A8C3UWA4_CATUS</name>
<dbReference type="InterPro" id="IPR036291">
    <property type="entry name" value="NAD(P)-bd_dom_sf"/>
</dbReference>
<sequence length="830" mass="89239">MELVKEKKITYNHFLEILRLNEDPNVHGLALDLPESLYSSKLLNAVKPEKDVDGLSSVNLGRLVHGDDCLVPPTVCAVMELLEDIGGKKVLLVGVRGAEGAALQSMLQRQGATVLSCHWKSPQLQSELGHADTVVFGSAKPDDVPASWIKPGATVIYGAHGLLSGKSVLCPAALGPLLGGNMVKNTERWIHSQRHRKWDFHSLKLQPLSPVPSDIEISRAQCPKAVDVLAKEIGLLTDEIEIYGQTKAKVRLSLLERLKDQPDGKYVLVAGITPTPLGEGKSTVTVGLVQALTAHLNINSFACLRQPSQGPTFGVKGGAAGGGYAQVIPMEEFNLHLTGDIHAITAANNLLAAAIDARILHENTQSDKSLYNRLVPVVNGVRGFSPIQLARLRRLGINKTDPGTLTEEEISKFARLDIDPSTITWQRVVDTNDRFLRKITVGQAATEKGFARQAQFDIAVASEIMAILALTTSLQDMKERLGRVVVANDKKGEPVTAEDLGVTGALAVLMKDAIKPTLMQTLEGTPVFVHAGPFANIAHGSSSVLADKIALKLVGEKGFVVTEAGFGADIGMEKFFNIKCRASGLVPSVVVLVATVRALKMHGGGPNVTAGAPLKKEYTEENLQLVADGCCNLQKQIQITQLFGVPVVVALNVFKTDSPAEIDLVCKIAKESGAFDAVPCNHWSAGGRGAIKLAQAVEKAVNQKNNFKYLYNLELPIVEKIRTIAQKVYGAQDIELSPAAQSQVDRYTQQGFGNLPICMAKTHLSLSHQPERKGVPTGFILPISDVRASIGAGFIYPLVGTMSTMPGLPTRSCFYDIDLDPVTEEVKGLF</sequence>
<dbReference type="Ensembl" id="ENSCUST00005020178.1">
    <property type="protein sequence ID" value="ENSCUSP00005019440.1"/>
    <property type="gene ID" value="ENSCUSG00005011507.1"/>
</dbReference>
<dbReference type="GO" id="GO:0005829">
    <property type="term" value="C:cytosol"/>
    <property type="evidence" value="ECO:0007669"/>
    <property type="project" value="TreeGrafter"/>
</dbReference>
<dbReference type="Pfam" id="PF01268">
    <property type="entry name" value="FTHFS"/>
    <property type="match status" value="1"/>
</dbReference>
<evidence type="ECO:0000256" key="6">
    <source>
        <dbReference type="ARBA" id="ARBA00022563"/>
    </source>
</evidence>
<evidence type="ECO:0000256" key="1">
    <source>
        <dbReference type="ARBA" id="ARBA00004777"/>
    </source>
</evidence>
<dbReference type="AlphaFoldDB" id="A0A8C3UWA4"/>
<dbReference type="GO" id="GO:0005524">
    <property type="term" value="F:ATP binding"/>
    <property type="evidence" value="ECO:0007669"/>
    <property type="project" value="UniProtKB-KW"/>
</dbReference>
<protein>
    <recommendedName>
        <fullName evidence="5">formate--tetrahydrofolate ligase</fullName>
        <ecNumber evidence="5">6.3.4.3</ecNumber>
    </recommendedName>
</protein>
<keyword evidence="7" id="KW-0436">Ligase</keyword>
<keyword evidence="12" id="KW-1185">Reference proteome</keyword>
<dbReference type="PRINTS" id="PR00085">
    <property type="entry name" value="THFDHDRGNASE"/>
</dbReference>
<dbReference type="Gene3D" id="3.40.50.10860">
    <property type="entry name" value="Leucine Dehydrogenase, chain A, domain 1"/>
    <property type="match status" value="1"/>
</dbReference>
<dbReference type="EC" id="6.3.4.3" evidence="5"/>
<dbReference type="InterPro" id="IPR000559">
    <property type="entry name" value="Formate_THF_ligase"/>
</dbReference>
<accession>A0A8C3UWA4</accession>
<keyword evidence="9" id="KW-0067">ATP-binding</keyword>
<dbReference type="SUPFAM" id="SSF52540">
    <property type="entry name" value="P-loop containing nucleoside triphosphate hydrolases"/>
    <property type="match status" value="1"/>
</dbReference>
<dbReference type="HAMAP" id="MF_01543">
    <property type="entry name" value="FTHFS"/>
    <property type="match status" value="1"/>
</dbReference>
<dbReference type="InterPro" id="IPR000672">
    <property type="entry name" value="THF_DH/CycHdrlase"/>
</dbReference>
<dbReference type="GO" id="GO:0035999">
    <property type="term" value="P:tetrahydrofolate interconversion"/>
    <property type="evidence" value="ECO:0007669"/>
    <property type="project" value="UniProtKB-UniPathway"/>
</dbReference>
<feature type="domain" description="Tetrahydrofolate dehydrogenase/cyclohydrolase NAD(P)-binding" evidence="10">
    <location>
        <begin position="72"/>
        <end position="156"/>
    </location>
</feature>
<dbReference type="PANTHER" id="PTHR48099:SF12">
    <property type="entry name" value="MONOFUNCTIONAL C1-TETRAHYDROFOLATE SYNTHASE, MITOCHONDRIAL"/>
    <property type="match status" value="1"/>
</dbReference>
<dbReference type="InterPro" id="IPR046346">
    <property type="entry name" value="Aminoacid_DH-like_N_sf"/>
</dbReference>
<reference evidence="11" key="1">
    <citation type="submission" date="2020-10" db="EMBL/GenBank/DDBJ databases">
        <title>Catharus ustulatus (Swainson's thrush) genome, bCatUst1, primary haplotype v2.</title>
        <authorList>
            <person name="Delmore K."/>
            <person name="Vafadar M."/>
            <person name="Formenti G."/>
            <person name="Chow W."/>
            <person name="Pelan S."/>
            <person name="Howe K."/>
            <person name="Rhie A."/>
            <person name="Mountcastle J."/>
            <person name="Haase B."/>
            <person name="Fedrigo O."/>
            <person name="Jarvis E.D."/>
        </authorList>
    </citation>
    <scope>NUCLEOTIDE SEQUENCE [LARGE SCALE GENOMIC DNA]</scope>
</reference>
<dbReference type="FunFam" id="3.40.50.300:FF:000627">
    <property type="entry name" value="Methylenetetrahydrofolate dehydrogenase (NADP+ dependent) 1 like"/>
    <property type="match status" value="1"/>
</dbReference>
<dbReference type="UniPathway" id="UPA00193"/>
<reference evidence="11" key="3">
    <citation type="submission" date="2025-09" db="UniProtKB">
        <authorList>
            <consortium name="Ensembl"/>
        </authorList>
    </citation>
    <scope>IDENTIFICATION</scope>
</reference>
<evidence type="ECO:0000259" key="10">
    <source>
        <dbReference type="Pfam" id="PF02882"/>
    </source>
</evidence>
<dbReference type="Pfam" id="PF02882">
    <property type="entry name" value="THF_DHG_CYH_C"/>
    <property type="match status" value="1"/>
</dbReference>
<dbReference type="InterPro" id="IPR027417">
    <property type="entry name" value="P-loop_NTPase"/>
</dbReference>
<proteinExistence type="inferred from homology"/>
<dbReference type="FunFam" id="3.40.50.300:FF:000556">
    <property type="entry name" value="Methylenetetrahydrofolate dehydrogenase (NADP+ dependent) 1 like"/>
    <property type="match status" value="1"/>
</dbReference>
<dbReference type="CDD" id="cd00477">
    <property type="entry name" value="FTHFS"/>
    <property type="match status" value="1"/>
</dbReference>
<keyword evidence="6" id="KW-0554">One-carbon metabolism</keyword>
<dbReference type="Proteomes" id="UP000694563">
    <property type="component" value="Chromosome 3"/>
</dbReference>
<evidence type="ECO:0000256" key="3">
    <source>
        <dbReference type="ARBA" id="ARBA00006985"/>
    </source>
</evidence>
<dbReference type="FunFam" id="1.10.8.770:FF:000001">
    <property type="entry name" value="Methylenetetrahydrofolate dehydrogenase (NADP+ dependent) 1 like"/>
    <property type="match status" value="1"/>
</dbReference>
<evidence type="ECO:0000256" key="7">
    <source>
        <dbReference type="ARBA" id="ARBA00022598"/>
    </source>
</evidence>
<dbReference type="GO" id="GO:0004488">
    <property type="term" value="F:methylenetetrahydrofolate dehydrogenase (NADP+) activity"/>
    <property type="evidence" value="ECO:0007669"/>
    <property type="project" value="InterPro"/>
</dbReference>
<evidence type="ECO:0000256" key="9">
    <source>
        <dbReference type="ARBA" id="ARBA00022840"/>
    </source>
</evidence>
<evidence type="ECO:0000313" key="12">
    <source>
        <dbReference type="Proteomes" id="UP000694563"/>
    </source>
</evidence>
<keyword evidence="8" id="KW-0547">Nucleotide-binding</keyword>
<comment type="pathway">
    <text evidence="1">One-carbon metabolism; tetrahydrofolate interconversion.</text>
</comment>
<dbReference type="Gene3D" id="1.10.8.770">
    <property type="match status" value="1"/>
</dbReference>
<dbReference type="PROSITE" id="PS00721">
    <property type="entry name" value="FTHFS_1"/>
    <property type="match status" value="1"/>
</dbReference>
<evidence type="ECO:0000256" key="2">
    <source>
        <dbReference type="ARBA" id="ARBA00005559"/>
    </source>
</evidence>
<dbReference type="InterPro" id="IPR020628">
    <property type="entry name" value="Formate_THF_ligase_CS"/>
</dbReference>
<dbReference type="SUPFAM" id="SSF51735">
    <property type="entry name" value="NAD(P)-binding Rossmann-fold domains"/>
    <property type="match status" value="1"/>
</dbReference>
<reference evidence="11" key="2">
    <citation type="submission" date="2025-08" db="UniProtKB">
        <authorList>
            <consortium name="Ensembl"/>
        </authorList>
    </citation>
    <scope>IDENTIFICATION</scope>
</reference>
<dbReference type="InterPro" id="IPR020631">
    <property type="entry name" value="THF_DH/CycHdrlase_NAD-bd_dom"/>
</dbReference>
<evidence type="ECO:0000313" key="11">
    <source>
        <dbReference type="Ensembl" id="ENSCUSP00005019440.1"/>
    </source>
</evidence>
<dbReference type="Gene3D" id="3.40.50.720">
    <property type="entry name" value="NAD(P)-binding Rossmann-like Domain"/>
    <property type="match status" value="1"/>
</dbReference>
<dbReference type="PROSITE" id="PS00722">
    <property type="entry name" value="FTHFS_2"/>
    <property type="match status" value="1"/>
</dbReference>
<evidence type="ECO:0000256" key="4">
    <source>
        <dbReference type="ARBA" id="ARBA00011738"/>
    </source>
</evidence>